<dbReference type="AlphaFoldDB" id="A0A7G5IKG0"/>
<accession>A0A7G5IKG0</accession>
<keyword evidence="2" id="KW-1185">Reference proteome</keyword>
<dbReference type="Proteomes" id="UP000515292">
    <property type="component" value="Chromosome"/>
</dbReference>
<dbReference type="EMBL" id="CP059851">
    <property type="protein sequence ID" value="QMW23852.1"/>
    <property type="molecule type" value="Genomic_DNA"/>
</dbReference>
<dbReference type="SUPFAM" id="SSF159245">
    <property type="entry name" value="AttH-like"/>
    <property type="match status" value="1"/>
</dbReference>
<proteinExistence type="predicted"/>
<protein>
    <recommendedName>
        <fullName evidence="3">Carotenoid 1,2-hydratase</fullName>
    </recommendedName>
</protein>
<reference evidence="1 2" key="1">
    <citation type="submission" date="2020-07" db="EMBL/GenBank/DDBJ databases">
        <title>Complete genome sequence for Sandaracinobacter sp. M6.</title>
        <authorList>
            <person name="Tang Y."/>
            <person name="Liu Q."/>
            <person name="Guo Z."/>
            <person name="Lei P."/>
            <person name="Huang B."/>
        </authorList>
    </citation>
    <scope>NUCLEOTIDE SEQUENCE [LARGE SCALE GENOMIC DNA]</scope>
    <source>
        <strain evidence="1 2">M6</strain>
    </source>
</reference>
<dbReference type="KEGG" id="sand:H3309_05085"/>
<dbReference type="RefSeq" id="WP_182297675.1">
    <property type="nucleotide sequence ID" value="NZ_CP059851.1"/>
</dbReference>
<evidence type="ECO:0000313" key="2">
    <source>
        <dbReference type="Proteomes" id="UP000515292"/>
    </source>
</evidence>
<gene>
    <name evidence="1" type="ORF">H3309_05085</name>
</gene>
<evidence type="ECO:0000313" key="1">
    <source>
        <dbReference type="EMBL" id="QMW23852.1"/>
    </source>
</evidence>
<evidence type="ECO:0008006" key="3">
    <source>
        <dbReference type="Google" id="ProtNLM"/>
    </source>
</evidence>
<name>A0A7G5IKG0_9SPHN</name>
<sequence>MLSRADDYPIHQRPEPIAVAGSDRNFYDRYFFNGQSPDGRHFFAAALGVYPHLNLIDAAFAVMADGVQRSVFASRILHHERMDTRVGPLAVAVLEPLQRLGLTLADTEGLAADLVFTGRHAPIEEPRFTRRQGSRLLMDVTRMTVNGDWSGTLTLDGTPIDVGGWQGTRDRSWGIRPIGSADAQPVVPPVPPQFFWAWAPLNFPHHSLYFHSNDDETGAPWNRSALLVDLASGAETKLAQPAFTFTYRPGTRRVAAATLTGLSPQGPVTVSLTPQADFHMHGIGYGHPKHGHGAWRGDHHLATERFGPGDPAIPLNAHIQALVAAELRLPDGTTHAGRGVLEQLFIGPHAPSGFRELFDLAPA</sequence>
<organism evidence="1 2">
    <name type="scientific">Sandaracinobacteroides saxicola</name>
    <dbReference type="NCBI Taxonomy" id="2759707"/>
    <lineage>
        <taxon>Bacteria</taxon>
        <taxon>Pseudomonadati</taxon>
        <taxon>Pseudomonadota</taxon>
        <taxon>Alphaproteobacteria</taxon>
        <taxon>Sphingomonadales</taxon>
        <taxon>Sphingosinicellaceae</taxon>
        <taxon>Sandaracinobacteroides</taxon>
    </lineage>
</organism>